<dbReference type="SUPFAM" id="SSF53756">
    <property type="entry name" value="UDP-Glycosyltransferase/glycogen phosphorylase"/>
    <property type="match status" value="1"/>
</dbReference>
<protein>
    <submittedName>
        <fullName evidence="4">Glycosyltransferase family 4 protein</fullName>
    </submittedName>
</protein>
<dbReference type="EMBL" id="VWPK01000001">
    <property type="protein sequence ID" value="KAA5614783.1"/>
    <property type="molecule type" value="Genomic_DNA"/>
</dbReference>
<evidence type="ECO:0000313" key="4">
    <source>
        <dbReference type="EMBL" id="KAA5614783.1"/>
    </source>
</evidence>
<comment type="caution">
    <text evidence="4">The sequence shown here is derived from an EMBL/GenBank/DDBJ whole genome shotgun (WGS) entry which is preliminary data.</text>
</comment>
<dbReference type="Proteomes" id="UP000325255">
    <property type="component" value="Unassembled WGS sequence"/>
</dbReference>
<evidence type="ECO:0000313" key="5">
    <source>
        <dbReference type="Proteomes" id="UP000325255"/>
    </source>
</evidence>
<evidence type="ECO:0000259" key="3">
    <source>
        <dbReference type="Pfam" id="PF00534"/>
    </source>
</evidence>
<dbReference type="CDD" id="cd03801">
    <property type="entry name" value="GT4_PimA-like"/>
    <property type="match status" value="1"/>
</dbReference>
<name>A0A5M6J2E5_9PROT</name>
<sequence>MRLAMLLPGALQTASGGHAYDRAIIAGLRALGHDVQVIELAGCHPLPDAAAIASAMAAWDGLAADVLPVIDGRCLPAFHARAEALPGRHAVALLHHPTAPPAEDDTATRARLQDAARDLLPRFARVVVTSEAIADRLPAGFGIDAARLHVVVPGTPDAARSTGSGGPGCEILSVGALVPRKGHDVLLRALSRLPDLEWRLTIVGATGQDPAHARALAALAEQLGIAARVSFAGEPGAEALEALWQGADLFALATRRDGHGMAIAEALRRGLPVAITAGGAAGQRVTPQSGVVCAVEDEATLSKSLRRLIFDVRLRHTVAATAWEVGRALPDWTAQSRAFATAIAP</sequence>
<dbReference type="OrthoDB" id="9790710at2"/>
<dbReference type="GO" id="GO:0016757">
    <property type="term" value="F:glycosyltransferase activity"/>
    <property type="evidence" value="ECO:0007669"/>
    <property type="project" value="UniProtKB-KW"/>
</dbReference>
<dbReference type="Pfam" id="PF00534">
    <property type="entry name" value="Glycos_transf_1"/>
    <property type="match status" value="1"/>
</dbReference>
<keyword evidence="5" id="KW-1185">Reference proteome</keyword>
<evidence type="ECO:0000256" key="1">
    <source>
        <dbReference type="ARBA" id="ARBA00022676"/>
    </source>
</evidence>
<evidence type="ECO:0000256" key="2">
    <source>
        <dbReference type="ARBA" id="ARBA00022679"/>
    </source>
</evidence>
<feature type="domain" description="Glycosyl transferase family 1" evidence="3">
    <location>
        <begin position="170"/>
        <end position="318"/>
    </location>
</feature>
<organism evidence="4 5">
    <name type="scientific">Rhodovastum atsumiense</name>
    <dbReference type="NCBI Taxonomy" id="504468"/>
    <lineage>
        <taxon>Bacteria</taxon>
        <taxon>Pseudomonadati</taxon>
        <taxon>Pseudomonadota</taxon>
        <taxon>Alphaproteobacteria</taxon>
        <taxon>Acetobacterales</taxon>
        <taxon>Acetobacteraceae</taxon>
        <taxon>Rhodovastum</taxon>
    </lineage>
</organism>
<accession>A0A5M6J2E5</accession>
<dbReference type="AlphaFoldDB" id="A0A5M6J2E5"/>
<keyword evidence="1" id="KW-0328">Glycosyltransferase</keyword>
<dbReference type="PANTHER" id="PTHR12526">
    <property type="entry name" value="GLYCOSYLTRANSFERASE"/>
    <property type="match status" value="1"/>
</dbReference>
<dbReference type="PANTHER" id="PTHR12526:SF510">
    <property type="entry name" value="D-INOSITOL 3-PHOSPHATE GLYCOSYLTRANSFERASE"/>
    <property type="match status" value="1"/>
</dbReference>
<proteinExistence type="predicted"/>
<keyword evidence="2 4" id="KW-0808">Transferase</keyword>
<dbReference type="InterPro" id="IPR001296">
    <property type="entry name" value="Glyco_trans_1"/>
</dbReference>
<reference evidence="4 5" key="1">
    <citation type="submission" date="2019-09" db="EMBL/GenBank/DDBJ databases">
        <title>Genome sequence of Rhodovastum atsumiense, a diverse member of the Acetobacteraceae family of non-sulfur purple photosynthetic bacteria.</title>
        <authorList>
            <person name="Meyer T."/>
            <person name="Kyndt J."/>
        </authorList>
    </citation>
    <scope>NUCLEOTIDE SEQUENCE [LARGE SCALE GENOMIC DNA]</scope>
    <source>
        <strain evidence="4 5">DSM 21279</strain>
    </source>
</reference>
<dbReference type="Gene3D" id="3.40.50.2000">
    <property type="entry name" value="Glycogen Phosphorylase B"/>
    <property type="match status" value="2"/>
</dbReference>
<gene>
    <name evidence="4" type="ORF">F1189_01020</name>
</gene>